<name>K0TGR3_THAOC</name>
<proteinExistence type="predicted"/>
<organism evidence="2 3">
    <name type="scientific">Thalassiosira oceanica</name>
    <name type="common">Marine diatom</name>
    <dbReference type="NCBI Taxonomy" id="159749"/>
    <lineage>
        <taxon>Eukaryota</taxon>
        <taxon>Sar</taxon>
        <taxon>Stramenopiles</taxon>
        <taxon>Ochrophyta</taxon>
        <taxon>Bacillariophyta</taxon>
        <taxon>Coscinodiscophyceae</taxon>
        <taxon>Thalassiosirophycidae</taxon>
        <taxon>Thalassiosirales</taxon>
        <taxon>Thalassiosiraceae</taxon>
        <taxon>Thalassiosira</taxon>
    </lineage>
</organism>
<feature type="compositionally biased region" description="Basic residues" evidence="1">
    <location>
        <begin position="90"/>
        <end position="102"/>
    </location>
</feature>
<evidence type="ECO:0000313" key="3">
    <source>
        <dbReference type="Proteomes" id="UP000266841"/>
    </source>
</evidence>
<dbReference type="Proteomes" id="UP000266841">
    <property type="component" value="Unassembled WGS sequence"/>
</dbReference>
<dbReference type="EMBL" id="AGNL01005225">
    <property type="protein sequence ID" value="EJK72841.1"/>
    <property type="molecule type" value="Genomic_DNA"/>
</dbReference>
<dbReference type="AlphaFoldDB" id="K0TGR3"/>
<accession>K0TGR3</accession>
<reference evidence="2 3" key="1">
    <citation type="journal article" date="2012" name="Genome Biol.">
        <title>Genome and low-iron response of an oceanic diatom adapted to chronic iron limitation.</title>
        <authorList>
            <person name="Lommer M."/>
            <person name="Specht M."/>
            <person name="Roy A.S."/>
            <person name="Kraemer L."/>
            <person name="Andreson R."/>
            <person name="Gutowska M.A."/>
            <person name="Wolf J."/>
            <person name="Bergner S.V."/>
            <person name="Schilhabel M.B."/>
            <person name="Klostermeier U.C."/>
            <person name="Beiko R.G."/>
            <person name="Rosenstiel P."/>
            <person name="Hippler M."/>
            <person name="Laroche J."/>
        </authorList>
    </citation>
    <scope>NUCLEOTIDE SEQUENCE [LARGE SCALE GENOMIC DNA]</scope>
    <source>
        <strain evidence="2 3">CCMP1005</strain>
    </source>
</reference>
<gene>
    <name evidence="2" type="ORF">THAOC_05588</name>
</gene>
<keyword evidence="3" id="KW-1185">Reference proteome</keyword>
<evidence type="ECO:0000313" key="2">
    <source>
        <dbReference type="EMBL" id="EJK72841.1"/>
    </source>
</evidence>
<comment type="caution">
    <text evidence="2">The sequence shown here is derived from an EMBL/GenBank/DDBJ whole genome shotgun (WGS) entry which is preliminary data.</text>
</comment>
<evidence type="ECO:0000256" key="1">
    <source>
        <dbReference type="SAM" id="MobiDB-lite"/>
    </source>
</evidence>
<feature type="non-terminal residue" evidence="2">
    <location>
        <position position="142"/>
    </location>
</feature>
<sequence>MQGSRRRRRTDFGAAAPPDPGARRERADRGHADADDDADGVYSSENNADDEGVRGEPGRGVMRKRSPAVGLARTIPRPAAGNRDSSLTAHRGRREWRGRPRVFRGNEEFPDEERGDFSREADGDVSPQEITQIGCRKRSPEA</sequence>
<feature type="region of interest" description="Disordered" evidence="1">
    <location>
        <begin position="1"/>
        <end position="142"/>
    </location>
</feature>
<feature type="compositionally biased region" description="Basic and acidic residues" evidence="1">
    <location>
        <begin position="21"/>
        <end position="33"/>
    </location>
</feature>
<protein>
    <submittedName>
        <fullName evidence="2">Uncharacterized protein</fullName>
    </submittedName>
</protein>